<dbReference type="RefSeq" id="WP_092200410.1">
    <property type="nucleotide sequence ID" value="NZ_PPEL01000002.1"/>
</dbReference>
<dbReference type="InterPro" id="IPR001789">
    <property type="entry name" value="Sig_transdc_resp-reg_receiver"/>
</dbReference>
<dbReference type="Gene3D" id="3.40.50.2300">
    <property type="match status" value="1"/>
</dbReference>
<dbReference type="Pfam" id="PF00072">
    <property type="entry name" value="Response_reg"/>
    <property type="match status" value="1"/>
</dbReference>
<evidence type="ECO:0000259" key="4">
    <source>
        <dbReference type="PROSITE" id="PS50043"/>
    </source>
</evidence>
<organism evidence="6 7">
    <name type="scientific">Rubneribacter badeniensis</name>
    <dbReference type="NCBI Taxonomy" id="2070688"/>
    <lineage>
        <taxon>Bacteria</taxon>
        <taxon>Bacillati</taxon>
        <taxon>Actinomycetota</taxon>
        <taxon>Coriobacteriia</taxon>
        <taxon>Eggerthellales</taxon>
        <taxon>Eggerthellaceae</taxon>
        <taxon>Rubneribacter</taxon>
    </lineage>
</organism>
<name>A0A2K2U866_9ACTN</name>
<dbReference type="SMART" id="SM00448">
    <property type="entry name" value="REC"/>
    <property type="match status" value="1"/>
</dbReference>
<evidence type="ECO:0000313" key="6">
    <source>
        <dbReference type="EMBL" id="PNV66515.1"/>
    </source>
</evidence>
<dbReference type="Pfam" id="PF00196">
    <property type="entry name" value="GerE"/>
    <property type="match status" value="1"/>
</dbReference>
<dbReference type="InterPro" id="IPR058245">
    <property type="entry name" value="NreC/VraR/RcsB-like_REC"/>
</dbReference>
<dbReference type="EMBL" id="PPEL01000002">
    <property type="protein sequence ID" value="PNV66515.1"/>
    <property type="molecule type" value="Genomic_DNA"/>
</dbReference>
<feature type="modified residue" description="4-aspartylphosphate" evidence="3">
    <location>
        <position position="54"/>
    </location>
</feature>
<dbReference type="Proteomes" id="UP000236488">
    <property type="component" value="Unassembled WGS sequence"/>
</dbReference>
<dbReference type="InterPro" id="IPR039420">
    <property type="entry name" value="WalR-like"/>
</dbReference>
<dbReference type="PANTHER" id="PTHR43214:SF37">
    <property type="entry name" value="TRANSCRIPTIONAL REGULATORY PROTEIN YDFI"/>
    <property type="match status" value="1"/>
</dbReference>
<dbReference type="InterPro" id="IPR016032">
    <property type="entry name" value="Sig_transdc_resp-reg_C-effctor"/>
</dbReference>
<keyword evidence="1 3" id="KW-0597">Phosphoprotein</keyword>
<dbReference type="PANTHER" id="PTHR43214">
    <property type="entry name" value="TWO-COMPONENT RESPONSE REGULATOR"/>
    <property type="match status" value="1"/>
</dbReference>
<dbReference type="PRINTS" id="PR00038">
    <property type="entry name" value="HTHLUXR"/>
</dbReference>
<evidence type="ECO:0000256" key="3">
    <source>
        <dbReference type="PROSITE-ProRule" id="PRU00169"/>
    </source>
</evidence>
<evidence type="ECO:0000256" key="2">
    <source>
        <dbReference type="ARBA" id="ARBA00023125"/>
    </source>
</evidence>
<dbReference type="CDD" id="cd06170">
    <property type="entry name" value="LuxR_C_like"/>
    <property type="match status" value="1"/>
</dbReference>
<dbReference type="InterPro" id="IPR000792">
    <property type="entry name" value="Tscrpt_reg_LuxR_C"/>
</dbReference>
<dbReference type="SMART" id="SM00421">
    <property type="entry name" value="HTH_LUXR"/>
    <property type="match status" value="1"/>
</dbReference>
<evidence type="ECO:0000313" key="7">
    <source>
        <dbReference type="Proteomes" id="UP000236488"/>
    </source>
</evidence>
<keyword evidence="7" id="KW-1185">Reference proteome</keyword>
<gene>
    <name evidence="6" type="ORF">C2L80_01065</name>
</gene>
<evidence type="ECO:0000259" key="5">
    <source>
        <dbReference type="PROSITE" id="PS50110"/>
    </source>
</evidence>
<comment type="caution">
    <text evidence="6">The sequence shown here is derived from an EMBL/GenBank/DDBJ whole genome shotgun (WGS) entry which is preliminary data.</text>
</comment>
<dbReference type="GO" id="GO:0006355">
    <property type="term" value="P:regulation of DNA-templated transcription"/>
    <property type="evidence" value="ECO:0007669"/>
    <property type="project" value="InterPro"/>
</dbReference>
<dbReference type="CDD" id="cd17535">
    <property type="entry name" value="REC_NarL-like"/>
    <property type="match status" value="1"/>
</dbReference>
<dbReference type="AlphaFoldDB" id="A0A2K2U866"/>
<dbReference type="PROSITE" id="PS50110">
    <property type="entry name" value="RESPONSE_REGULATORY"/>
    <property type="match status" value="1"/>
</dbReference>
<evidence type="ECO:0000256" key="1">
    <source>
        <dbReference type="ARBA" id="ARBA00022553"/>
    </source>
</evidence>
<proteinExistence type="predicted"/>
<dbReference type="InterPro" id="IPR011006">
    <property type="entry name" value="CheY-like_superfamily"/>
</dbReference>
<accession>A0A2K2U866</accession>
<dbReference type="SUPFAM" id="SSF52172">
    <property type="entry name" value="CheY-like"/>
    <property type="match status" value="1"/>
</dbReference>
<dbReference type="PROSITE" id="PS50043">
    <property type="entry name" value="HTH_LUXR_2"/>
    <property type="match status" value="1"/>
</dbReference>
<sequence>MIRVMLADDHEVVRSGLRMLLEQDPGIKVVAEAADGAQAYAVAAREKPDILLMDISMPPGQSGLVACEKIAKDLPSTKVVILTMFAEPEYLFYTLRGGAAGYVLKNSTSEELLAAVRAVAEGGSYVHPKMTALLTKQLVGEGGEEDRSYRQLSNRELEILQLLAKGYTNKEISEQIFLSVKTVEAHRSKIYQKLGLKTRADLVDYALRHKLLNV</sequence>
<reference evidence="6 7" key="1">
    <citation type="journal article" date="2018" name="Int. J. Syst. Evol. Microbiol.">
        <title>Rubneribacter badeniensis gen. nov., sp. nov. and Enteroscipio rubneri gen. nov., sp. nov., new members of the Eggerthellaceae isolated from human faeces.</title>
        <authorList>
            <person name="Danylec N."/>
            <person name="Gobl A."/>
            <person name="Stoll D.A."/>
            <person name="Hetzer B."/>
            <person name="Kulling S.E."/>
            <person name="Huch M."/>
        </authorList>
    </citation>
    <scope>NUCLEOTIDE SEQUENCE [LARGE SCALE GENOMIC DNA]</scope>
    <source>
        <strain evidence="6 7">ResAG-85</strain>
    </source>
</reference>
<dbReference type="GO" id="GO:0000160">
    <property type="term" value="P:phosphorelay signal transduction system"/>
    <property type="evidence" value="ECO:0007669"/>
    <property type="project" value="InterPro"/>
</dbReference>
<dbReference type="GO" id="GO:0003677">
    <property type="term" value="F:DNA binding"/>
    <property type="evidence" value="ECO:0007669"/>
    <property type="project" value="UniProtKB-KW"/>
</dbReference>
<feature type="domain" description="Response regulatory" evidence="5">
    <location>
        <begin position="3"/>
        <end position="120"/>
    </location>
</feature>
<feature type="domain" description="HTH luxR-type" evidence="4">
    <location>
        <begin position="145"/>
        <end position="210"/>
    </location>
</feature>
<keyword evidence="2 6" id="KW-0238">DNA-binding</keyword>
<dbReference type="SUPFAM" id="SSF46894">
    <property type="entry name" value="C-terminal effector domain of the bipartite response regulators"/>
    <property type="match status" value="1"/>
</dbReference>
<protein>
    <submittedName>
        <fullName evidence="6">DNA-binding response regulator</fullName>
    </submittedName>
</protein>